<comment type="caution">
    <text evidence="2">The sequence shown here is derived from an EMBL/GenBank/DDBJ whole genome shotgun (WGS) entry which is preliminary data.</text>
</comment>
<feature type="compositionally biased region" description="Acidic residues" evidence="1">
    <location>
        <begin position="19"/>
        <end position="30"/>
    </location>
</feature>
<dbReference type="AlphaFoldDB" id="A0A226EZC6"/>
<evidence type="ECO:0000313" key="2">
    <source>
        <dbReference type="EMBL" id="OXA62211.1"/>
    </source>
</evidence>
<organism evidence="2 3">
    <name type="scientific">Folsomia candida</name>
    <name type="common">Springtail</name>
    <dbReference type="NCBI Taxonomy" id="158441"/>
    <lineage>
        <taxon>Eukaryota</taxon>
        <taxon>Metazoa</taxon>
        <taxon>Ecdysozoa</taxon>
        <taxon>Arthropoda</taxon>
        <taxon>Hexapoda</taxon>
        <taxon>Collembola</taxon>
        <taxon>Entomobryomorpha</taxon>
        <taxon>Isotomoidea</taxon>
        <taxon>Isotomidae</taxon>
        <taxon>Proisotominae</taxon>
        <taxon>Folsomia</taxon>
    </lineage>
</organism>
<name>A0A226EZC6_FOLCA</name>
<evidence type="ECO:0000256" key="1">
    <source>
        <dbReference type="SAM" id="MobiDB-lite"/>
    </source>
</evidence>
<feature type="region of interest" description="Disordered" evidence="1">
    <location>
        <begin position="1"/>
        <end position="40"/>
    </location>
</feature>
<sequence>MKRSALGQSLQGGVSVTVDSEDCDSSFEDTAEPKAKKRKYSENTSWNKFFESKRKDFVTLFPIVVRQVPHKPSCAKSFSVRSPSPVRSSPTDDYEIEEFDSPEKIISELDLNQNTEESSNQLTIGAGRKKEKRRLGEELKAIITKYDNSVRKFPQEYYLNKYDENQSITLVIRHVCGRENKLIWAICRLVERGEDRCVMFRPFYLPDVSVGAVLKLYQPWEEVDIPGIPMPVMICTDFHRFPIRTDNNFGVSEDMLRELVESLPVPFKSSDLQSLLSRVIPFHLKNPNTIFKQTSLMQPSIDLNAIIYRLSYPALTPTSLILSKNNLLVCDSDHLFSVLQLSEFESEKREHVSQSLRPGNYIQFRKLGVVSKTSILEDFSLFPIFQLLESNQRVFYTLCFRHDTEWKQEMELDFPYRPILRKCKSHCLGGLVDKKPTSIGLGMFRVRSLSYAQTMEDFYLSGQLPLLHYTFPD</sequence>
<feature type="compositionally biased region" description="Low complexity" evidence="1">
    <location>
        <begin position="79"/>
        <end position="89"/>
    </location>
</feature>
<dbReference type="Proteomes" id="UP000198287">
    <property type="component" value="Unassembled WGS sequence"/>
</dbReference>
<reference evidence="2 3" key="1">
    <citation type="submission" date="2015-12" db="EMBL/GenBank/DDBJ databases">
        <title>The genome of Folsomia candida.</title>
        <authorList>
            <person name="Faddeeva A."/>
            <person name="Derks M.F."/>
            <person name="Anvar Y."/>
            <person name="Smit S."/>
            <person name="Van Straalen N."/>
            <person name="Roelofs D."/>
        </authorList>
    </citation>
    <scope>NUCLEOTIDE SEQUENCE [LARGE SCALE GENOMIC DNA]</scope>
    <source>
        <strain evidence="2 3">VU population</strain>
        <tissue evidence="2">Whole body</tissue>
    </source>
</reference>
<evidence type="ECO:0000313" key="3">
    <source>
        <dbReference type="Proteomes" id="UP000198287"/>
    </source>
</evidence>
<proteinExistence type="predicted"/>
<keyword evidence="3" id="KW-1185">Reference proteome</keyword>
<accession>A0A226EZC6</accession>
<gene>
    <name evidence="2" type="ORF">Fcan01_02963</name>
</gene>
<feature type="compositionally biased region" description="Polar residues" evidence="1">
    <location>
        <begin position="1"/>
        <end position="18"/>
    </location>
</feature>
<feature type="region of interest" description="Disordered" evidence="1">
    <location>
        <begin position="74"/>
        <end position="94"/>
    </location>
</feature>
<protein>
    <submittedName>
        <fullName evidence="2">Uncharacterized protein</fullName>
    </submittedName>
</protein>
<dbReference type="EMBL" id="LNIX01000001">
    <property type="protein sequence ID" value="OXA62211.1"/>
    <property type="molecule type" value="Genomic_DNA"/>
</dbReference>